<keyword evidence="10" id="KW-1185">Reference proteome</keyword>
<keyword evidence="4" id="KW-0479">Metal-binding</keyword>
<dbReference type="GO" id="GO:0046872">
    <property type="term" value="F:metal ion binding"/>
    <property type="evidence" value="ECO:0007669"/>
    <property type="project" value="UniProtKB-KW"/>
</dbReference>
<dbReference type="GO" id="GO:0009055">
    <property type="term" value="F:electron transfer activity"/>
    <property type="evidence" value="ECO:0007669"/>
    <property type="project" value="InterPro"/>
</dbReference>
<dbReference type="AlphaFoldDB" id="A0A423XI74"/>
<dbReference type="SUPFAM" id="SSF81343">
    <property type="entry name" value="Fumarate reductase respiratory complex transmembrane subunits"/>
    <property type="match status" value="1"/>
</dbReference>
<comment type="caution">
    <text evidence="9">The sequence shown here is derived from an EMBL/GenBank/DDBJ whole genome shotgun (WGS) entry which is preliminary data.</text>
</comment>
<keyword evidence="5 8" id="KW-1133">Transmembrane helix</keyword>
<evidence type="ECO:0000256" key="1">
    <source>
        <dbReference type="ARBA" id="ARBA00004370"/>
    </source>
</evidence>
<dbReference type="STRING" id="1230097.A0A423XI74"/>
<dbReference type="CDD" id="cd03499">
    <property type="entry name" value="SQR_TypeC_SdhC"/>
    <property type="match status" value="1"/>
</dbReference>
<dbReference type="InterPro" id="IPR014314">
    <property type="entry name" value="Succ_DH_cytb556"/>
</dbReference>
<evidence type="ECO:0000313" key="10">
    <source>
        <dbReference type="Proteomes" id="UP000285146"/>
    </source>
</evidence>
<dbReference type="PANTHER" id="PTHR10978:SF5">
    <property type="entry name" value="SUCCINATE DEHYDROGENASE CYTOCHROME B560 SUBUNIT, MITOCHONDRIAL"/>
    <property type="match status" value="1"/>
</dbReference>
<evidence type="ECO:0000256" key="6">
    <source>
        <dbReference type="ARBA" id="ARBA00023004"/>
    </source>
</evidence>
<keyword evidence="2" id="KW-0349">Heme</keyword>
<name>A0A423XI74_9PEZI</name>
<dbReference type="PANTHER" id="PTHR10978">
    <property type="entry name" value="SUCCINATE DEHYDROGENASE CYTOCHROME B560 SUBUNIT"/>
    <property type="match status" value="1"/>
</dbReference>
<gene>
    <name evidence="9" type="ORF">VPNG_02585</name>
</gene>
<dbReference type="GO" id="GO:0005739">
    <property type="term" value="C:mitochondrion"/>
    <property type="evidence" value="ECO:0007669"/>
    <property type="project" value="GOC"/>
</dbReference>
<dbReference type="GO" id="GO:0016020">
    <property type="term" value="C:membrane"/>
    <property type="evidence" value="ECO:0007669"/>
    <property type="project" value="UniProtKB-SubCell"/>
</dbReference>
<evidence type="ECO:0000313" key="9">
    <source>
        <dbReference type="EMBL" id="ROW15967.1"/>
    </source>
</evidence>
<dbReference type="GO" id="GO:0006121">
    <property type="term" value="P:mitochondrial electron transport, succinate to ubiquinone"/>
    <property type="evidence" value="ECO:0007669"/>
    <property type="project" value="TreeGrafter"/>
</dbReference>
<protein>
    <recommendedName>
        <fullName evidence="11">Succinate dehydrogenase cytochrome b560 subunit</fullName>
    </recommendedName>
</protein>
<dbReference type="Gene3D" id="1.20.1300.10">
    <property type="entry name" value="Fumarate reductase/succinate dehydrogenase, transmembrane subunit"/>
    <property type="match status" value="1"/>
</dbReference>
<evidence type="ECO:0000256" key="2">
    <source>
        <dbReference type="ARBA" id="ARBA00022617"/>
    </source>
</evidence>
<evidence type="ECO:0000256" key="5">
    <source>
        <dbReference type="ARBA" id="ARBA00022989"/>
    </source>
</evidence>
<dbReference type="InterPro" id="IPR000701">
    <property type="entry name" value="SuccDH_FuR_B_TM-su"/>
</dbReference>
<dbReference type="FunCoup" id="A0A423XI74">
    <property type="interactions" value="346"/>
</dbReference>
<sequence length="185" mass="20037">MSTSRAGLTALRRVAKPSVFFTSNAVRATALSTSQIRSAATQPLSHADADSLLAQQRRVRPVSPHLEIYDKNQTFFGSSIFQRFTGMIFTGGLYGYSIAYVIAPLAGWHLETASVAAAFATLPVVVKGGLKLTLAWPFVFHLFNGVKHLWQDSTARGFAKTTIKKNEYAIWGASTVVAAALAFLL</sequence>
<evidence type="ECO:0000256" key="3">
    <source>
        <dbReference type="ARBA" id="ARBA00022692"/>
    </source>
</evidence>
<proteinExistence type="predicted"/>
<keyword evidence="3 8" id="KW-0812">Transmembrane</keyword>
<feature type="transmembrane region" description="Helical" evidence="8">
    <location>
        <begin position="168"/>
        <end position="184"/>
    </location>
</feature>
<dbReference type="Pfam" id="PF01127">
    <property type="entry name" value="Sdh_cyt"/>
    <property type="match status" value="1"/>
</dbReference>
<dbReference type="Proteomes" id="UP000285146">
    <property type="component" value="Unassembled WGS sequence"/>
</dbReference>
<accession>A0A423XI74</accession>
<dbReference type="OrthoDB" id="588261at2759"/>
<organism evidence="9 10">
    <name type="scientific">Cytospora leucostoma</name>
    <dbReference type="NCBI Taxonomy" id="1230097"/>
    <lineage>
        <taxon>Eukaryota</taxon>
        <taxon>Fungi</taxon>
        <taxon>Dikarya</taxon>
        <taxon>Ascomycota</taxon>
        <taxon>Pezizomycotina</taxon>
        <taxon>Sordariomycetes</taxon>
        <taxon>Sordariomycetidae</taxon>
        <taxon>Diaporthales</taxon>
        <taxon>Cytosporaceae</taxon>
        <taxon>Cytospora</taxon>
    </lineage>
</organism>
<evidence type="ECO:0000256" key="8">
    <source>
        <dbReference type="SAM" id="Phobius"/>
    </source>
</evidence>
<dbReference type="InParanoid" id="A0A423XI74"/>
<evidence type="ECO:0008006" key="11">
    <source>
        <dbReference type="Google" id="ProtNLM"/>
    </source>
</evidence>
<keyword evidence="6" id="KW-0408">Iron</keyword>
<dbReference type="EMBL" id="LKEB01000007">
    <property type="protein sequence ID" value="ROW15967.1"/>
    <property type="molecule type" value="Genomic_DNA"/>
</dbReference>
<keyword evidence="7 8" id="KW-0472">Membrane</keyword>
<evidence type="ECO:0000256" key="7">
    <source>
        <dbReference type="ARBA" id="ARBA00023136"/>
    </source>
</evidence>
<dbReference type="InterPro" id="IPR034804">
    <property type="entry name" value="SQR/QFR_C/D"/>
</dbReference>
<reference evidence="9 10" key="1">
    <citation type="submission" date="2015-09" db="EMBL/GenBank/DDBJ databases">
        <title>Host preference determinants of Valsa canker pathogens revealed by comparative genomics.</title>
        <authorList>
            <person name="Yin Z."/>
            <person name="Huang L."/>
        </authorList>
    </citation>
    <scope>NUCLEOTIDE SEQUENCE [LARGE SCALE GENOMIC DNA]</scope>
    <source>
        <strain evidence="9 10">SXYLt</strain>
    </source>
</reference>
<dbReference type="GO" id="GO:0006099">
    <property type="term" value="P:tricarboxylic acid cycle"/>
    <property type="evidence" value="ECO:0007669"/>
    <property type="project" value="InterPro"/>
</dbReference>
<evidence type="ECO:0000256" key="4">
    <source>
        <dbReference type="ARBA" id="ARBA00022723"/>
    </source>
</evidence>
<comment type="subcellular location">
    <subcellularLocation>
        <location evidence="1">Membrane</location>
    </subcellularLocation>
</comment>